<accession>A0A1T5H0A1</accession>
<sequence>QWRTRVDDELHLSPLPAEDEDPEVTKLRAALDHRIGEVQLPEVILAVDAQVRFSWIMLGREPRSTDELLMVYAGIMAHGTSLTAVECARMIPQQKAARQCCLNFGCHVCAP</sequence>
<protein>
    <submittedName>
        <fullName evidence="1">Tn3 transposase DDE domain-containing protein</fullName>
    </submittedName>
</protein>
<keyword evidence="2" id="KW-1185">Reference proteome</keyword>
<feature type="non-terminal residue" evidence="1">
    <location>
        <position position="1"/>
    </location>
</feature>
<dbReference type="Proteomes" id="UP000189818">
    <property type="component" value="Unassembled WGS sequence"/>
</dbReference>
<gene>
    <name evidence="1" type="ORF">SAMN06295920_1261</name>
</gene>
<evidence type="ECO:0000313" key="1">
    <source>
        <dbReference type="EMBL" id="SKC14078.1"/>
    </source>
</evidence>
<organism evidence="1 2">
    <name type="scientific">Rhizorhabdus histidinilytica</name>
    <dbReference type="NCBI Taxonomy" id="439228"/>
    <lineage>
        <taxon>Bacteria</taxon>
        <taxon>Pseudomonadati</taxon>
        <taxon>Pseudomonadota</taxon>
        <taxon>Alphaproteobacteria</taxon>
        <taxon>Sphingomonadales</taxon>
        <taxon>Sphingomonadaceae</taxon>
        <taxon>Rhizorhabdus</taxon>
    </lineage>
</organism>
<proteinExistence type="predicted"/>
<dbReference type="EMBL" id="FUYM01000026">
    <property type="protein sequence ID" value="SKC14078.1"/>
    <property type="molecule type" value="Genomic_DNA"/>
</dbReference>
<reference evidence="2" key="1">
    <citation type="submission" date="2017-02" db="EMBL/GenBank/DDBJ databases">
        <authorList>
            <person name="Varghese N."/>
            <person name="Submissions S."/>
        </authorList>
    </citation>
    <scope>NUCLEOTIDE SEQUENCE [LARGE SCALE GENOMIC DNA]</scope>
    <source>
        <strain evidence="2">UM2</strain>
    </source>
</reference>
<name>A0A1T5H0A1_9SPHN</name>
<dbReference type="AlphaFoldDB" id="A0A1T5H0A1"/>
<evidence type="ECO:0000313" key="2">
    <source>
        <dbReference type="Proteomes" id="UP000189818"/>
    </source>
</evidence>